<protein>
    <recommendedName>
        <fullName evidence="11">C2H2-type domain-containing protein</fullName>
    </recommendedName>
</protein>
<dbReference type="Pfam" id="PF13909">
    <property type="entry name" value="zf-H2C2_5"/>
    <property type="match status" value="1"/>
</dbReference>
<comment type="caution">
    <text evidence="12">The sequence shown here is derived from an EMBL/GenBank/DDBJ whole genome shotgun (WGS) entry which is preliminary data.</text>
</comment>
<feature type="domain" description="C2H2-type" evidence="11">
    <location>
        <begin position="150"/>
        <end position="177"/>
    </location>
</feature>
<evidence type="ECO:0000256" key="3">
    <source>
        <dbReference type="ARBA" id="ARBA00022723"/>
    </source>
</evidence>
<evidence type="ECO:0000259" key="11">
    <source>
        <dbReference type="PROSITE" id="PS50157"/>
    </source>
</evidence>
<organism evidence="12 13">
    <name type="scientific">Apolygus lucorum</name>
    <name type="common">Small green plant bug</name>
    <name type="synonym">Lygocoris lucorum</name>
    <dbReference type="NCBI Taxonomy" id="248454"/>
    <lineage>
        <taxon>Eukaryota</taxon>
        <taxon>Metazoa</taxon>
        <taxon>Ecdysozoa</taxon>
        <taxon>Arthropoda</taxon>
        <taxon>Hexapoda</taxon>
        <taxon>Insecta</taxon>
        <taxon>Pterygota</taxon>
        <taxon>Neoptera</taxon>
        <taxon>Paraneoptera</taxon>
        <taxon>Hemiptera</taxon>
        <taxon>Heteroptera</taxon>
        <taxon>Panheteroptera</taxon>
        <taxon>Cimicomorpha</taxon>
        <taxon>Miridae</taxon>
        <taxon>Mirini</taxon>
        <taxon>Apolygus</taxon>
    </lineage>
</organism>
<evidence type="ECO:0000256" key="8">
    <source>
        <dbReference type="PROSITE-ProRule" id="PRU00042"/>
    </source>
</evidence>
<dbReference type="SUPFAM" id="SSF57667">
    <property type="entry name" value="beta-beta-alpha zinc fingers"/>
    <property type="match status" value="4"/>
</dbReference>
<dbReference type="PANTHER" id="PTHR21041">
    <property type="entry name" value="DENDRITIC CELL-SPECIFIC TRANSMEMBRANE PROTEIN"/>
    <property type="match status" value="1"/>
</dbReference>
<feature type="domain" description="C2H2-type" evidence="11">
    <location>
        <begin position="302"/>
        <end position="329"/>
    </location>
</feature>
<keyword evidence="4 8" id="KW-0863">Zinc-finger</keyword>
<dbReference type="Pfam" id="PF07782">
    <property type="entry name" value="DC_STAMP"/>
    <property type="match status" value="1"/>
</dbReference>
<evidence type="ECO:0000256" key="9">
    <source>
        <dbReference type="SAM" id="MobiDB-lite"/>
    </source>
</evidence>
<evidence type="ECO:0000256" key="4">
    <source>
        <dbReference type="ARBA" id="ARBA00022771"/>
    </source>
</evidence>
<accession>A0A8S9XZ91</accession>
<feature type="region of interest" description="Disordered" evidence="9">
    <location>
        <begin position="1468"/>
        <end position="1487"/>
    </location>
</feature>
<feature type="domain" description="C2H2-type" evidence="11">
    <location>
        <begin position="273"/>
        <end position="301"/>
    </location>
</feature>
<feature type="compositionally biased region" description="Low complexity" evidence="9">
    <location>
        <begin position="1298"/>
        <end position="1314"/>
    </location>
</feature>
<keyword evidence="2 10" id="KW-0812">Transmembrane</keyword>
<dbReference type="InterPro" id="IPR036236">
    <property type="entry name" value="Znf_C2H2_sf"/>
</dbReference>
<dbReference type="OrthoDB" id="6598372at2759"/>
<feature type="compositionally biased region" description="Polar residues" evidence="9">
    <location>
        <begin position="1397"/>
        <end position="1412"/>
    </location>
</feature>
<gene>
    <name evidence="12" type="ORF">GE061_011135</name>
</gene>
<evidence type="ECO:0000313" key="12">
    <source>
        <dbReference type="EMBL" id="KAF6213416.1"/>
    </source>
</evidence>
<keyword evidence="6 10" id="KW-1133">Transmembrane helix</keyword>
<feature type="transmembrane region" description="Helical" evidence="10">
    <location>
        <begin position="491"/>
        <end position="513"/>
    </location>
</feature>
<name>A0A8S9XZ91_APOLU</name>
<dbReference type="FunFam" id="3.30.160.60:FF:000446">
    <property type="entry name" value="Zinc finger protein"/>
    <property type="match status" value="2"/>
</dbReference>
<evidence type="ECO:0000256" key="6">
    <source>
        <dbReference type="ARBA" id="ARBA00022989"/>
    </source>
</evidence>
<feature type="region of interest" description="Disordered" evidence="9">
    <location>
        <begin position="1294"/>
        <end position="1323"/>
    </location>
</feature>
<dbReference type="Gene3D" id="3.30.160.60">
    <property type="entry name" value="Classic Zinc Finger"/>
    <property type="match status" value="6"/>
</dbReference>
<sequence>MWNRRSKERIACRLNNTALPINRFNTLTGSSISQKMDNRGTVTDEYNIVKEELIIKHEYDIDIKEETSLDYTDTIVDSLDSTGDVKTRTLHEEEEQSSKVGELEKFSCDLCDFNVSLEDEMRNHYLHNHAIGASQERGPRKSSAGKFKKYKCPHCDYCSYLTAHVKRHVLIHTGETPYGCPNCDFKTRDTSTLKRHIRTQHENKIDKPTLRGSVYKCEKCTYTARDRRWLTRHELTCHNFTTSRFQCPHCEYRCMQKNTFTNHVLMHNGIASHICQQCDYRTNIPTELNKHMMRKHTDKKPFECTECNYKTNSRSDLTKHSVIHKNVRPYSCSRCDYKCKRSGHLVAHQSVHDKNFGKYVCSFCKFKSLNIACLKIHVRKHTGEKPYECGDCDAKFSSRAGLKSHAFSHQESWSHDIPGIGRFLRWWTRSMPLFLGGTDDRRSRLKLRKLELAIRNYGTFENFIAKSLAGFTFGVILTYGLYFLFVFPLNFSFAGATLWCVIIGFISTLGLAFSEYFRSIALLSLPSFFSGKGRQALTTYAVILAVTGPGKNSLTNVRVLSDSIGCSQERVRKSLRDVFQLTKNPYAAIKQSLSVVIARIMEIAKKIEAITSTIKKSVLSMDQVLIAASESMSKVAAICQSKGKHPYTTCIRALKKNYDDCRVSLKCIFGGLCKSDDLPNSMCNRFRKVESVCSLPSDPSNEISKRVHMKLSAFFRRLHNLMTFKLTKSHELHYELRKNREVDVVNAIATDIRELTASILYLFDSISVLFSFFYFYLFYSVITFRNKYLAHEWYENRYITSNLLLIEMRRMRQKKATIFPLSRIESQKYIKINSLNLGTMDVYEMYNMIIRSVALFIKISLHMAADYGLWWLIMECRRAANHIQVPEGMSNVKVQTCRADGLSGEIYNEIANAFQPNRFNFTTDMTSCLPEPSAPDIKRNITIMLIGVLTVIIGFVEPYGKRLKVSIMNFYYPIIARRRSVWLYNHIIRTRNSFTRVARRRLRREYGRWDRKDSETAAFMYRFRCDLGSKMPFATLRRMVTPMDKKYNRCILCKTYGAPDDPLTSCVTPGCKGTYCLECFANLQNICTICLTPLQYNDVSDMSEEKDSSDDEGRTSVKKCLDKALSDKTMGAYSSESEASTVGSHDFDPEVDGVRPNVNVEQYDLEDFPFAPQAFTCHDKEKDWATMQDFELPKGEATQYAIAEQGIAMTLSHRIRTGFSGLIFAKPVFGRAAETENMYDSTDHTIKTGNVSDTECLSRGSAIRRTLGCVPKKLLTFAKRRMLRSLNVRGKHEFCRTSPSRSGSGASSRRSLPGHISKLSINPPENHDNFRFLERGSKRSDRLLQVYYGLHMSNSEYQRVKSCSGSEIEEQSEGSSVLEVITTKSVTWSTDRRHSQNESSRLGDTMTSRVYDSSSTSSQCAWSKREAATTDTIPTVTRQEPHTEGVQTRLEEMPAPVVQGRLSFRDIKAQPTKSQVTHKMFHVDESE</sequence>
<evidence type="ECO:0000256" key="1">
    <source>
        <dbReference type="ARBA" id="ARBA00004141"/>
    </source>
</evidence>
<proteinExistence type="predicted"/>
<dbReference type="PROSITE" id="PS00028">
    <property type="entry name" value="ZINC_FINGER_C2H2_1"/>
    <property type="match status" value="4"/>
</dbReference>
<evidence type="ECO:0000256" key="5">
    <source>
        <dbReference type="ARBA" id="ARBA00022833"/>
    </source>
</evidence>
<dbReference type="Proteomes" id="UP000466442">
    <property type="component" value="Unassembled WGS sequence"/>
</dbReference>
<dbReference type="InterPro" id="IPR013087">
    <property type="entry name" value="Znf_C2H2_type"/>
</dbReference>
<feature type="domain" description="C2H2-type" evidence="11">
    <location>
        <begin position="359"/>
        <end position="386"/>
    </location>
</feature>
<dbReference type="GO" id="GO:0016020">
    <property type="term" value="C:membrane"/>
    <property type="evidence" value="ECO:0007669"/>
    <property type="project" value="UniProtKB-SubCell"/>
</dbReference>
<feature type="region of interest" description="Disordered" evidence="9">
    <location>
        <begin position="1389"/>
        <end position="1457"/>
    </location>
</feature>
<keyword evidence="5" id="KW-0862">Zinc</keyword>
<keyword evidence="13" id="KW-1185">Reference proteome</keyword>
<evidence type="ECO:0000256" key="10">
    <source>
        <dbReference type="SAM" id="Phobius"/>
    </source>
</evidence>
<feature type="compositionally biased region" description="Polar residues" evidence="9">
    <location>
        <begin position="1429"/>
        <end position="1438"/>
    </location>
</feature>
<keyword evidence="3" id="KW-0479">Metal-binding</keyword>
<feature type="transmembrane region" description="Helical" evidence="10">
    <location>
        <begin position="941"/>
        <end position="960"/>
    </location>
</feature>
<feature type="domain" description="C2H2-type" evidence="11">
    <location>
        <begin position="178"/>
        <end position="206"/>
    </location>
</feature>
<evidence type="ECO:0000313" key="13">
    <source>
        <dbReference type="Proteomes" id="UP000466442"/>
    </source>
</evidence>
<dbReference type="SMART" id="SM00355">
    <property type="entry name" value="ZnF_C2H2"/>
    <property type="match status" value="10"/>
</dbReference>
<keyword evidence="7 10" id="KW-0472">Membrane</keyword>
<feature type="transmembrane region" description="Helical" evidence="10">
    <location>
        <begin position="463"/>
        <end position="485"/>
    </location>
</feature>
<dbReference type="PROSITE" id="PS50157">
    <property type="entry name" value="ZINC_FINGER_C2H2_2"/>
    <property type="match status" value="7"/>
</dbReference>
<feature type="transmembrane region" description="Helical" evidence="10">
    <location>
        <begin position="849"/>
        <end position="873"/>
    </location>
</feature>
<dbReference type="PANTHER" id="PTHR21041:SF9">
    <property type="entry name" value="DENDRITIC CELL-SPECIFIC TRANSMEMBRANE PROTEIN-LIKE DOMAIN-CONTAINING PROTEIN"/>
    <property type="match status" value="1"/>
</dbReference>
<dbReference type="GO" id="GO:0005634">
    <property type="term" value="C:nucleus"/>
    <property type="evidence" value="ECO:0007669"/>
    <property type="project" value="UniProtKB-ARBA"/>
</dbReference>
<reference evidence="12" key="1">
    <citation type="journal article" date="2021" name="Mol. Ecol. Resour.">
        <title>Apolygus lucorum genome provides insights into omnivorousness and mesophyll feeding.</title>
        <authorList>
            <person name="Liu Y."/>
            <person name="Liu H."/>
            <person name="Wang H."/>
            <person name="Huang T."/>
            <person name="Liu B."/>
            <person name="Yang B."/>
            <person name="Yin L."/>
            <person name="Li B."/>
            <person name="Zhang Y."/>
            <person name="Zhang S."/>
            <person name="Jiang F."/>
            <person name="Zhang X."/>
            <person name="Ren Y."/>
            <person name="Wang B."/>
            <person name="Wang S."/>
            <person name="Lu Y."/>
            <person name="Wu K."/>
            <person name="Fan W."/>
            <person name="Wang G."/>
        </authorList>
    </citation>
    <scope>NUCLEOTIDE SEQUENCE</scope>
    <source>
        <strain evidence="12">12Hb</strain>
    </source>
</reference>
<dbReference type="Pfam" id="PF26037">
    <property type="entry name" value="zf-RING_DCST1_C"/>
    <property type="match status" value="1"/>
</dbReference>
<dbReference type="Pfam" id="PF26039">
    <property type="entry name" value="Dcst2"/>
    <property type="match status" value="1"/>
</dbReference>
<dbReference type="InterPro" id="IPR058842">
    <property type="entry name" value="DCST1_C"/>
</dbReference>
<dbReference type="EMBL" id="WIXP02000003">
    <property type="protein sequence ID" value="KAF6213416.1"/>
    <property type="molecule type" value="Genomic_DNA"/>
</dbReference>
<dbReference type="InterPro" id="IPR051856">
    <property type="entry name" value="CSR-E3_Ligase_Protein"/>
</dbReference>
<evidence type="ECO:0000256" key="2">
    <source>
        <dbReference type="ARBA" id="ARBA00022692"/>
    </source>
</evidence>
<feature type="transmembrane region" description="Helical" evidence="10">
    <location>
        <begin position="759"/>
        <end position="779"/>
    </location>
</feature>
<dbReference type="InterPro" id="IPR012858">
    <property type="entry name" value="DC_STAMP-like"/>
</dbReference>
<evidence type="ECO:0000256" key="7">
    <source>
        <dbReference type="ARBA" id="ARBA00023136"/>
    </source>
</evidence>
<feature type="domain" description="C2H2-type" evidence="11">
    <location>
        <begin position="330"/>
        <end position="352"/>
    </location>
</feature>
<dbReference type="GO" id="GO:0008270">
    <property type="term" value="F:zinc ion binding"/>
    <property type="evidence" value="ECO:0007669"/>
    <property type="project" value="UniProtKB-KW"/>
</dbReference>
<comment type="subcellular location">
    <subcellularLocation>
        <location evidence="1">Membrane</location>
        <topology evidence="1">Multi-pass membrane protein</topology>
    </subcellularLocation>
</comment>
<feature type="domain" description="C2H2-type" evidence="11">
    <location>
        <begin position="387"/>
        <end position="414"/>
    </location>
</feature>